<feature type="coiled-coil region" evidence="1">
    <location>
        <begin position="150"/>
        <end position="184"/>
    </location>
</feature>
<keyword evidence="4" id="KW-1185">Reference proteome</keyword>
<dbReference type="Gene3D" id="2.170.210.20">
    <property type="entry name" value="Spindle assembly abnormal protein 6, N-terminal domain"/>
    <property type="match status" value="1"/>
</dbReference>
<accession>A0AA38MD18</accession>
<feature type="coiled-coil region" evidence="1">
    <location>
        <begin position="246"/>
        <end position="308"/>
    </location>
</feature>
<comment type="caution">
    <text evidence="3">The sequence shown here is derived from an EMBL/GenBank/DDBJ whole genome shotgun (WGS) entry which is preliminary data.</text>
</comment>
<evidence type="ECO:0000256" key="1">
    <source>
        <dbReference type="SAM" id="Coils"/>
    </source>
</evidence>
<dbReference type="EMBL" id="JALNTZ010000005">
    <property type="protein sequence ID" value="KAJ3651773.1"/>
    <property type="molecule type" value="Genomic_DNA"/>
</dbReference>
<dbReference type="AlphaFoldDB" id="A0AA38MD18"/>
<evidence type="ECO:0000313" key="3">
    <source>
        <dbReference type="EMBL" id="KAJ3651773.1"/>
    </source>
</evidence>
<sequence>MAHRNPQCIYDHNHSLPIFDKNTFTENRNLNINITDFNEHIQIKVRDAADFVFNYTSHIDTRQFELMRSEQSLDIDFVEFRTNLIDMLHQVQTRELFLKCEIDVNRSKLIFFGKSKIKAIVFLIIDLQMTNQKDVFNEMNSNILDLQMINKNLVSQMARLKTRLEDKDTEIENFISINKQLEKRFREDLVNLSYVFSNKLQECSALLLHKIVLLTQRLLKLIQDVEVVKHESLLKSDSSARLLQSMENLRLESIETSRIVNELKRENCNLKAIQLGNEQMIDDLNSTIQRQEVEYIELKKKRDEFEKDAKQAAMIIAQKTTTNEDLEKDLLKAHQLLVSFNHSLATKTQEIEELKTTVASQDKVMQEHNHRFHELCRQFEEYKTEFSLERLNKVSQDLFAANRRVEEVEKVNRETAKLNELLTRKLASGDFVHGNFRS</sequence>
<reference evidence="3" key="1">
    <citation type="journal article" date="2023" name="G3 (Bethesda)">
        <title>Whole genome assemblies of Zophobas morio and Tenebrio molitor.</title>
        <authorList>
            <person name="Kaur S."/>
            <person name="Stinson S.A."/>
            <person name="diCenzo G.C."/>
        </authorList>
    </citation>
    <scope>NUCLEOTIDE SEQUENCE</scope>
    <source>
        <strain evidence="3">QUZm001</strain>
    </source>
</reference>
<dbReference type="Pfam" id="PF16531">
    <property type="entry name" value="SAS-6_N"/>
    <property type="match status" value="1"/>
</dbReference>
<gene>
    <name evidence="3" type="ORF">Zmor_017788</name>
</gene>
<dbReference type="InterPro" id="IPR032396">
    <property type="entry name" value="SAS-6_N"/>
</dbReference>
<evidence type="ECO:0000259" key="2">
    <source>
        <dbReference type="Pfam" id="PF16531"/>
    </source>
</evidence>
<organism evidence="3 4">
    <name type="scientific">Zophobas morio</name>
    <dbReference type="NCBI Taxonomy" id="2755281"/>
    <lineage>
        <taxon>Eukaryota</taxon>
        <taxon>Metazoa</taxon>
        <taxon>Ecdysozoa</taxon>
        <taxon>Arthropoda</taxon>
        <taxon>Hexapoda</taxon>
        <taxon>Insecta</taxon>
        <taxon>Pterygota</taxon>
        <taxon>Neoptera</taxon>
        <taxon>Endopterygota</taxon>
        <taxon>Coleoptera</taxon>
        <taxon>Polyphaga</taxon>
        <taxon>Cucujiformia</taxon>
        <taxon>Tenebrionidae</taxon>
        <taxon>Zophobas</taxon>
    </lineage>
</organism>
<dbReference type="Proteomes" id="UP001168821">
    <property type="component" value="Unassembled WGS sequence"/>
</dbReference>
<proteinExistence type="predicted"/>
<dbReference type="InterPro" id="IPR038558">
    <property type="entry name" value="SAS-6_N_sf"/>
</dbReference>
<protein>
    <recommendedName>
        <fullName evidence="2">Spindle assembly abnormal protein 6 N-terminal domain-containing protein</fullName>
    </recommendedName>
</protein>
<feature type="domain" description="Spindle assembly abnormal protein 6 N-terminal" evidence="2">
    <location>
        <begin position="13"/>
        <end position="126"/>
    </location>
</feature>
<name>A0AA38MD18_9CUCU</name>
<keyword evidence="1" id="KW-0175">Coiled coil</keyword>
<evidence type="ECO:0000313" key="4">
    <source>
        <dbReference type="Proteomes" id="UP001168821"/>
    </source>
</evidence>